<dbReference type="Pfam" id="PF19890">
    <property type="entry name" value="DUF6363"/>
    <property type="match status" value="1"/>
</dbReference>
<dbReference type="CDD" id="cd07208">
    <property type="entry name" value="Pat_hypo_Ecoli_yjju_like"/>
    <property type="match status" value="1"/>
</dbReference>
<dbReference type="InterPro" id="IPR016035">
    <property type="entry name" value="Acyl_Trfase/lysoPLipase"/>
</dbReference>
<dbReference type="PANTHER" id="PTHR14226">
    <property type="entry name" value="NEUROPATHY TARGET ESTERASE/SWISS CHEESE D.MELANOGASTER"/>
    <property type="match status" value="1"/>
</dbReference>
<comment type="caution">
    <text evidence="4">Lacks conserved residue(s) required for the propagation of feature annotation.</text>
</comment>
<dbReference type="Pfam" id="PF01734">
    <property type="entry name" value="Patatin"/>
    <property type="match status" value="1"/>
</dbReference>
<feature type="domain" description="PNPLA" evidence="5">
    <location>
        <begin position="4"/>
        <end position="170"/>
    </location>
</feature>
<dbReference type="RefSeq" id="WP_154519528.1">
    <property type="nucleotide sequence ID" value="NZ_VUMT01000013.1"/>
</dbReference>
<dbReference type="InterPro" id="IPR050301">
    <property type="entry name" value="NTE"/>
</dbReference>
<name>A0A6L5Y086_9FIRM</name>
<dbReference type="PROSITE" id="PS51635">
    <property type="entry name" value="PNPLA"/>
    <property type="match status" value="1"/>
</dbReference>
<keyword evidence="7" id="KW-1185">Reference proteome</keyword>
<dbReference type="GO" id="GO:0016787">
    <property type="term" value="F:hydrolase activity"/>
    <property type="evidence" value="ECO:0007669"/>
    <property type="project" value="UniProtKB-UniRule"/>
</dbReference>
<comment type="caution">
    <text evidence="6">The sequence shown here is derived from an EMBL/GenBank/DDBJ whole genome shotgun (WGS) entry which is preliminary data.</text>
</comment>
<dbReference type="Proteomes" id="UP000482209">
    <property type="component" value="Unassembled WGS sequence"/>
</dbReference>
<proteinExistence type="predicted"/>
<keyword evidence="2 4" id="KW-0442">Lipid degradation</keyword>
<dbReference type="AlphaFoldDB" id="A0A6L5Y086"/>
<sequence length="279" mass="31912">MPSLVLEGGTFRPIFSCGVMDALLEEEIMFPYCIGVSAGISNGISYISKQAKRNLDIGMKYRNDKRYLGVKNYKVQKSLFGLDFIFGEIPNELEPFDWETYQSYEGTILVGVSNALTAKPEYKNGLEMDKNFTMLRATCALPMFFPAIYLDNIPYFDGGICDPIPIRKAIEDGNQKHLIVLTRTADYQKKLGRSTRLTAKLMNKKYPELAKILLHRHEAYNETVAFCNQLEREGQAVVIRPEVPINSFEKDTKKLQFAYDEGVRLAKQRMDEIKQLFEV</sequence>
<keyword evidence="1 4" id="KW-0378">Hydrolase</keyword>
<keyword evidence="3 4" id="KW-0443">Lipid metabolism</keyword>
<accession>A0A6L5Y086</accession>
<evidence type="ECO:0000256" key="4">
    <source>
        <dbReference type="PROSITE-ProRule" id="PRU01161"/>
    </source>
</evidence>
<feature type="short sequence motif" description="GXSXG" evidence="4">
    <location>
        <begin position="35"/>
        <end position="39"/>
    </location>
</feature>
<evidence type="ECO:0000259" key="5">
    <source>
        <dbReference type="PROSITE" id="PS51635"/>
    </source>
</evidence>
<reference evidence="6 7" key="1">
    <citation type="submission" date="2019-08" db="EMBL/GenBank/DDBJ databases">
        <title>In-depth cultivation of the pig gut microbiome towards novel bacterial diversity and tailored functional studies.</title>
        <authorList>
            <person name="Wylensek D."/>
            <person name="Hitch T.C.A."/>
            <person name="Clavel T."/>
        </authorList>
    </citation>
    <scope>NUCLEOTIDE SEQUENCE [LARGE SCALE GENOMIC DNA]</scope>
    <source>
        <strain evidence="6 7">WCA-693-APC-MOT-I</strain>
    </source>
</reference>
<dbReference type="SUPFAM" id="SSF52151">
    <property type="entry name" value="FabD/lysophospholipase-like"/>
    <property type="match status" value="1"/>
</dbReference>
<evidence type="ECO:0000313" key="6">
    <source>
        <dbReference type="EMBL" id="MSS64131.1"/>
    </source>
</evidence>
<feature type="active site" description="Proton acceptor" evidence="4">
    <location>
        <position position="157"/>
    </location>
</feature>
<dbReference type="GO" id="GO:0016042">
    <property type="term" value="P:lipid catabolic process"/>
    <property type="evidence" value="ECO:0007669"/>
    <property type="project" value="UniProtKB-UniRule"/>
</dbReference>
<protein>
    <submittedName>
        <fullName evidence="6">Patatin family protein</fullName>
    </submittedName>
</protein>
<evidence type="ECO:0000313" key="7">
    <source>
        <dbReference type="Proteomes" id="UP000482209"/>
    </source>
</evidence>
<dbReference type="EMBL" id="VUMT01000013">
    <property type="protein sequence ID" value="MSS64131.1"/>
    <property type="molecule type" value="Genomic_DNA"/>
</dbReference>
<evidence type="ECO:0000256" key="2">
    <source>
        <dbReference type="ARBA" id="ARBA00022963"/>
    </source>
</evidence>
<dbReference type="InterPro" id="IPR037483">
    <property type="entry name" value="YjjU-like"/>
</dbReference>
<feature type="short sequence motif" description="DGA/G" evidence="4">
    <location>
        <begin position="157"/>
        <end position="159"/>
    </location>
</feature>
<gene>
    <name evidence="6" type="ORF">FYJ58_09625</name>
</gene>
<dbReference type="InterPro" id="IPR045943">
    <property type="entry name" value="DUF6363"/>
</dbReference>
<organism evidence="6 7">
    <name type="scientific">Velocimicrobium porci</name>
    <dbReference type="NCBI Taxonomy" id="2606634"/>
    <lineage>
        <taxon>Bacteria</taxon>
        <taxon>Bacillati</taxon>
        <taxon>Bacillota</taxon>
        <taxon>Clostridia</taxon>
        <taxon>Lachnospirales</taxon>
        <taxon>Lachnospiraceae</taxon>
        <taxon>Velocimicrobium</taxon>
    </lineage>
</organism>
<feature type="active site" description="Nucleophile" evidence="4">
    <location>
        <position position="37"/>
    </location>
</feature>
<evidence type="ECO:0000256" key="3">
    <source>
        <dbReference type="ARBA" id="ARBA00023098"/>
    </source>
</evidence>
<evidence type="ECO:0000256" key="1">
    <source>
        <dbReference type="ARBA" id="ARBA00022801"/>
    </source>
</evidence>
<dbReference type="PANTHER" id="PTHR14226:SF25">
    <property type="entry name" value="PHOSPHOESTERASE"/>
    <property type="match status" value="1"/>
</dbReference>
<dbReference type="InterPro" id="IPR002641">
    <property type="entry name" value="PNPLA_dom"/>
</dbReference>
<dbReference type="Gene3D" id="3.40.1090.10">
    <property type="entry name" value="Cytosolic phospholipase A2 catalytic domain"/>
    <property type="match status" value="1"/>
</dbReference>